<dbReference type="EMBL" id="LGUG01000004">
    <property type="protein sequence ID" value="KON95172.1"/>
    <property type="molecule type" value="Genomic_DNA"/>
</dbReference>
<evidence type="ECO:0000313" key="4">
    <source>
        <dbReference type="Proteomes" id="UP000037269"/>
    </source>
</evidence>
<dbReference type="GO" id="GO:0004519">
    <property type="term" value="F:endonuclease activity"/>
    <property type="evidence" value="ECO:0007669"/>
    <property type="project" value="UniProtKB-KW"/>
</dbReference>
<keyword evidence="3" id="KW-0378">Hydrolase</keyword>
<dbReference type="Pfam" id="PF20731">
    <property type="entry name" value="RE_NgoFVII_C"/>
    <property type="match status" value="1"/>
</dbReference>
<keyword evidence="3" id="KW-0255">Endonuclease</keyword>
<dbReference type="Proteomes" id="UP000182836">
    <property type="component" value="Unassembled WGS sequence"/>
</dbReference>
<evidence type="ECO:0000313" key="5">
    <source>
        <dbReference type="Proteomes" id="UP000182836"/>
    </source>
</evidence>
<keyword evidence="3" id="KW-0540">Nuclease</keyword>
<dbReference type="AlphaFoldDB" id="A0A0D1W3C5"/>
<dbReference type="OrthoDB" id="7107971at2"/>
<dbReference type="PATRIC" id="fig|47500.8.peg.2497"/>
<sequence length="146" mass="17113">MSITFDLSVYPFVDLPLTKKTNPFEVAVRSGLNWGQRPEYNRESNQAYIPVHLDTHQNNPGFFPPRGTRFTILTDDGEEFTCVMAQDNNKAIETCDNNSILGIYFRQRLNLPLGFMVTIEDLLEYGRTYVRVYKIQDYLYYMDFRS</sequence>
<dbReference type="EMBL" id="FNED01000008">
    <property type="protein sequence ID" value="SDI82263.1"/>
    <property type="molecule type" value="Genomic_DNA"/>
</dbReference>
<gene>
    <name evidence="2" type="ORF">AF333_06455</name>
    <name evidence="3" type="ORF">SAMN04487909_10862</name>
</gene>
<organism evidence="2 4">
    <name type="scientific">Aneurinibacillus migulanus</name>
    <name type="common">Bacillus migulanus</name>
    <dbReference type="NCBI Taxonomy" id="47500"/>
    <lineage>
        <taxon>Bacteria</taxon>
        <taxon>Bacillati</taxon>
        <taxon>Bacillota</taxon>
        <taxon>Bacilli</taxon>
        <taxon>Bacillales</taxon>
        <taxon>Paenibacillaceae</taxon>
        <taxon>Aneurinibacillus group</taxon>
        <taxon>Aneurinibacillus</taxon>
    </lineage>
</organism>
<evidence type="ECO:0000313" key="3">
    <source>
        <dbReference type="EMBL" id="SDI82263.1"/>
    </source>
</evidence>
<evidence type="ECO:0000259" key="1">
    <source>
        <dbReference type="Pfam" id="PF20731"/>
    </source>
</evidence>
<dbReference type="GeneID" id="42304842"/>
<reference evidence="3 5" key="2">
    <citation type="submission" date="2016-10" db="EMBL/GenBank/DDBJ databases">
        <authorList>
            <person name="de Groot N.N."/>
        </authorList>
    </citation>
    <scope>NUCLEOTIDE SEQUENCE [LARGE SCALE GENOMIC DNA]</scope>
    <source>
        <strain evidence="3 5">DSM 2895</strain>
    </source>
</reference>
<protein>
    <submittedName>
        <fullName evidence="3">NgoFVII restriction endonuclease</fullName>
    </submittedName>
</protein>
<evidence type="ECO:0000313" key="2">
    <source>
        <dbReference type="EMBL" id="KON95172.1"/>
    </source>
</evidence>
<accession>A0A0D1W3C5</accession>
<feature type="domain" description="Restriction endonuclease type II NgoFVII C-terminal B3-like DNA-binding" evidence="1">
    <location>
        <begin position="19"/>
        <end position="135"/>
    </location>
</feature>
<dbReference type="InterPro" id="IPR048923">
    <property type="entry name" value="RE_NgoFVII_C"/>
</dbReference>
<dbReference type="Proteomes" id="UP000037269">
    <property type="component" value="Unassembled WGS sequence"/>
</dbReference>
<name>A0A0D1W3C5_ANEMI</name>
<dbReference type="RefSeq" id="WP_043067405.1">
    <property type="nucleotide sequence ID" value="NZ_BJOA01000061.1"/>
</dbReference>
<keyword evidence="4" id="KW-1185">Reference proteome</keyword>
<reference evidence="2 4" key="1">
    <citation type="submission" date="2015-07" db="EMBL/GenBank/DDBJ databases">
        <title>Fjat-14205 dsm 2895.</title>
        <authorList>
            <person name="Liu B."/>
            <person name="Wang J."/>
            <person name="Zhu Y."/>
            <person name="Liu G."/>
            <person name="Chen Q."/>
            <person name="Chen Z."/>
            <person name="Lan J."/>
            <person name="Che J."/>
            <person name="Ge C."/>
            <person name="Shi H."/>
            <person name="Pan Z."/>
            <person name="Liu X."/>
        </authorList>
    </citation>
    <scope>NUCLEOTIDE SEQUENCE [LARGE SCALE GENOMIC DNA]</scope>
    <source>
        <strain evidence="2 4">DSM 2895</strain>
    </source>
</reference>
<proteinExistence type="predicted"/>
<dbReference type="STRING" id="47500.AF333_06455"/>